<feature type="compositionally biased region" description="Basic residues" evidence="1">
    <location>
        <begin position="78"/>
        <end position="100"/>
    </location>
</feature>
<accession>A0A453RQA0</accession>
<protein>
    <submittedName>
        <fullName evidence="2">Uncharacterized protein</fullName>
    </submittedName>
</protein>
<feature type="region of interest" description="Disordered" evidence="1">
    <location>
        <begin position="70"/>
        <end position="127"/>
    </location>
</feature>
<dbReference type="Gramene" id="AET7Gv20662700.5">
    <property type="protein sequence ID" value="AET7Gv20662700.5"/>
    <property type="gene ID" value="AET7Gv20662700"/>
</dbReference>
<dbReference type="EnsemblPlants" id="AET7Gv20662700.5">
    <property type="protein sequence ID" value="AET7Gv20662700.5"/>
    <property type="gene ID" value="AET7Gv20662700"/>
</dbReference>
<dbReference type="AlphaFoldDB" id="A0A453RQA0"/>
<evidence type="ECO:0000313" key="3">
    <source>
        <dbReference type="Proteomes" id="UP000015105"/>
    </source>
</evidence>
<keyword evidence="3" id="KW-1185">Reference proteome</keyword>
<evidence type="ECO:0000256" key="1">
    <source>
        <dbReference type="SAM" id="MobiDB-lite"/>
    </source>
</evidence>
<organism evidence="2 3">
    <name type="scientific">Aegilops tauschii subsp. strangulata</name>
    <name type="common">Goatgrass</name>
    <dbReference type="NCBI Taxonomy" id="200361"/>
    <lineage>
        <taxon>Eukaryota</taxon>
        <taxon>Viridiplantae</taxon>
        <taxon>Streptophyta</taxon>
        <taxon>Embryophyta</taxon>
        <taxon>Tracheophyta</taxon>
        <taxon>Spermatophyta</taxon>
        <taxon>Magnoliopsida</taxon>
        <taxon>Liliopsida</taxon>
        <taxon>Poales</taxon>
        <taxon>Poaceae</taxon>
        <taxon>BOP clade</taxon>
        <taxon>Pooideae</taxon>
        <taxon>Triticodae</taxon>
        <taxon>Triticeae</taxon>
        <taxon>Triticinae</taxon>
        <taxon>Aegilops</taxon>
    </lineage>
</organism>
<sequence length="173" mass="19678">DVCFVFRSWQHHQRIRGRERDGEATRPGSGNKWERAAGSLAAWQALSVASFPYLNSLPSFPFLHHSPLPQKAASVRPRPPHPHHHRTRRQAKNLTHRARLHTSQLPLDAAGSRQQLDQAAAPRHRRRAGAWVLPRRVVKAQNFHACRGDSGVESRSRARQPRSMDLGAWRDSL</sequence>
<reference evidence="2" key="3">
    <citation type="journal article" date="2017" name="Nature">
        <title>Genome sequence of the progenitor of the wheat D genome Aegilops tauschii.</title>
        <authorList>
            <person name="Luo M.C."/>
            <person name="Gu Y.Q."/>
            <person name="Puiu D."/>
            <person name="Wang H."/>
            <person name="Twardziok S.O."/>
            <person name="Deal K.R."/>
            <person name="Huo N."/>
            <person name="Zhu T."/>
            <person name="Wang L."/>
            <person name="Wang Y."/>
            <person name="McGuire P.E."/>
            <person name="Liu S."/>
            <person name="Long H."/>
            <person name="Ramasamy R.K."/>
            <person name="Rodriguez J.C."/>
            <person name="Van S.L."/>
            <person name="Yuan L."/>
            <person name="Wang Z."/>
            <person name="Xia Z."/>
            <person name="Xiao L."/>
            <person name="Anderson O.D."/>
            <person name="Ouyang S."/>
            <person name="Liang Y."/>
            <person name="Zimin A.V."/>
            <person name="Pertea G."/>
            <person name="Qi P."/>
            <person name="Bennetzen J.L."/>
            <person name="Dai X."/>
            <person name="Dawson M.W."/>
            <person name="Muller H.G."/>
            <person name="Kugler K."/>
            <person name="Rivarola-Duarte L."/>
            <person name="Spannagl M."/>
            <person name="Mayer K.F.X."/>
            <person name="Lu F.H."/>
            <person name="Bevan M.W."/>
            <person name="Leroy P."/>
            <person name="Li P."/>
            <person name="You F.M."/>
            <person name="Sun Q."/>
            <person name="Liu Z."/>
            <person name="Lyons E."/>
            <person name="Wicker T."/>
            <person name="Salzberg S.L."/>
            <person name="Devos K.M."/>
            <person name="Dvorak J."/>
        </authorList>
    </citation>
    <scope>NUCLEOTIDE SEQUENCE [LARGE SCALE GENOMIC DNA]</scope>
    <source>
        <strain evidence="2">cv. AL8/78</strain>
    </source>
</reference>
<reference evidence="2" key="5">
    <citation type="journal article" date="2021" name="G3 (Bethesda)">
        <title>Aegilops tauschii genome assembly Aet v5.0 features greater sequence contiguity and improved annotation.</title>
        <authorList>
            <person name="Wang L."/>
            <person name="Zhu T."/>
            <person name="Rodriguez J.C."/>
            <person name="Deal K.R."/>
            <person name="Dubcovsky J."/>
            <person name="McGuire P.E."/>
            <person name="Lux T."/>
            <person name="Spannagl M."/>
            <person name="Mayer K.F.X."/>
            <person name="Baldrich P."/>
            <person name="Meyers B.C."/>
            <person name="Huo N."/>
            <person name="Gu Y.Q."/>
            <person name="Zhou H."/>
            <person name="Devos K.M."/>
            <person name="Bennetzen J.L."/>
            <person name="Unver T."/>
            <person name="Budak H."/>
            <person name="Gulick P.J."/>
            <person name="Galiba G."/>
            <person name="Kalapos B."/>
            <person name="Nelson D.R."/>
            <person name="Li P."/>
            <person name="You F.M."/>
            <person name="Luo M.C."/>
            <person name="Dvorak J."/>
        </authorList>
    </citation>
    <scope>NUCLEOTIDE SEQUENCE [LARGE SCALE GENOMIC DNA]</scope>
    <source>
        <strain evidence="2">cv. AL8/78</strain>
    </source>
</reference>
<name>A0A453RQA0_AEGTS</name>
<reference evidence="3" key="2">
    <citation type="journal article" date="2017" name="Nat. Plants">
        <title>The Aegilops tauschii genome reveals multiple impacts of transposons.</title>
        <authorList>
            <person name="Zhao G."/>
            <person name="Zou C."/>
            <person name="Li K."/>
            <person name="Wang K."/>
            <person name="Li T."/>
            <person name="Gao L."/>
            <person name="Zhang X."/>
            <person name="Wang H."/>
            <person name="Yang Z."/>
            <person name="Liu X."/>
            <person name="Jiang W."/>
            <person name="Mao L."/>
            <person name="Kong X."/>
            <person name="Jiao Y."/>
            <person name="Jia J."/>
        </authorList>
    </citation>
    <scope>NUCLEOTIDE SEQUENCE [LARGE SCALE GENOMIC DNA]</scope>
    <source>
        <strain evidence="3">cv. AL8/78</strain>
    </source>
</reference>
<evidence type="ECO:0000313" key="2">
    <source>
        <dbReference type="EnsemblPlants" id="AET7Gv20662700.5"/>
    </source>
</evidence>
<feature type="compositionally biased region" description="Basic and acidic residues" evidence="1">
    <location>
        <begin position="147"/>
        <end position="156"/>
    </location>
</feature>
<reference evidence="3" key="1">
    <citation type="journal article" date="2014" name="Science">
        <title>Ancient hybridizations among the ancestral genomes of bread wheat.</title>
        <authorList>
            <consortium name="International Wheat Genome Sequencing Consortium,"/>
            <person name="Marcussen T."/>
            <person name="Sandve S.R."/>
            <person name="Heier L."/>
            <person name="Spannagl M."/>
            <person name="Pfeifer M."/>
            <person name="Jakobsen K.S."/>
            <person name="Wulff B.B."/>
            <person name="Steuernagel B."/>
            <person name="Mayer K.F."/>
            <person name="Olsen O.A."/>
        </authorList>
    </citation>
    <scope>NUCLEOTIDE SEQUENCE [LARGE SCALE GENOMIC DNA]</scope>
    <source>
        <strain evidence="3">cv. AL8/78</strain>
    </source>
</reference>
<dbReference type="Proteomes" id="UP000015105">
    <property type="component" value="Chromosome 7D"/>
</dbReference>
<reference evidence="2" key="4">
    <citation type="submission" date="2019-03" db="UniProtKB">
        <authorList>
            <consortium name="EnsemblPlants"/>
        </authorList>
    </citation>
    <scope>IDENTIFICATION</scope>
</reference>
<proteinExistence type="predicted"/>
<feature type="region of interest" description="Disordered" evidence="1">
    <location>
        <begin position="147"/>
        <end position="173"/>
    </location>
</feature>